<dbReference type="SMART" id="SM00922">
    <property type="entry name" value="MR_MLE"/>
    <property type="match status" value="1"/>
</dbReference>
<feature type="domain" description="Mandelate racemase/muconate lactonizing enzyme C-terminal" evidence="8">
    <location>
        <begin position="1173"/>
        <end position="1269"/>
    </location>
</feature>
<dbReference type="CDD" id="cd02009">
    <property type="entry name" value="TPP_SHCHC_synthase"/>
    <property type="match status" value="1"/>
</dbReference>
<evidence type="ECO:0000256" key="4">
    <source>
        <dbReference type="ARBA" id="ARBA00022842"/>
    </source>
</evidence>
<evidence type="ECO:0000313" key="10">
    <source>
        <dbReference type="Proteomes" id="UP001327560"/>
    </source>
</evidence>
<name>A0AAQ3Q2G7_9LILI</name>
<dbReference type="NCBIfam" id="TIGR00173">
    <property type="entry name" value="menD"/>
    <property type="match status" value="1"/>
</dbReference>
<evidence type="ECO:0000256" key="3">
    <source>
        <dbReference type="ARBA" id="ARBA00022723"/>
    </source>
</evidence>
<dbReference type="GO" id="GO:0070205">
    <property type="term" value="F:2-succinyl-6-hydroxy-2,4-cyclohexadiene-1-carboxylate synthase activity"/>
    <property type="evidence" value="ECO:0007669"/>
    <property type="project" value="InterPro"/>
</dbReference>
<dbReference type="InterPro" id="IPR029017">
    <property type="entry name" value="Enolase-like_N"/>
</dbReference>
<dbReference type="Pfam" id="PF12697">
    <property type="entry name" value="Abhydrolase_6"/>
    <property type="match status" value="1"/>
</dbReference>
<keyword evidence="2" id="KW-0808">Transferase</keyword>
<evidence type="ECO:0000259" key="8">
    <source>
        <dbReference type="SMART" id="SM00922"/>
    </source>
</evidence>
<dbReference type="SUPFAM" id="SSF54826">
    <property type="entry name" value="Enolase N-terminal domain-like"/>
    <property type="match status" value="1"/>
</dbReference>
<dbReference type="SFLD" id="SFLDF00009">
    <property type="entry name" value="o-succinylbenzoate_synthase"/>
    <property type="match status" value="1"/>
</dbReference>
<dbReference type="GO" id="GO:0009063">
    <property type="term" value="P:amino acid catabolic process"/>
    <property type="evidence" value="ECO:0007669"/>
    <property type="project" value="InterPro"/>
</dbReference>
<keyword evidence="3" id="KW-0479">Metal-binding</keyword>
<dbReference type="InterPro" id="IPR018110">
    <property type="entry name" value="Mandel_Rmase/mucon_lact_enz_CS"/>
</dbReference>
<dbReference type="InterPro" id="IPR029065">
    <property type="entry name" value="Enolase_C-like"/>
</dbReference>
<dbReference type="HAMAP" id="MF_01660">
    <property type="entry name" value="MenH"/>
    <property type="match status" value="1"/>
</dbReference>
<evidence type="ECO:0000256" key="2">
    <source>
        <dbReference type="ARBA" id="ARBA00022679"/>
    </source>
</evidence>
<dbReference type="Pfam" id="PF02775">
    <property type="entry name" value="TPP_enzyme_C"/>
    <property type="match status" value="1"/>
</dbReference>
<dbReference type="GO" id="GO:0030976">
    <property type="term" value="F:thiamine pyrophosphate binding"/>
    <property type="evidence" value="ECO:0007669"/>
    <property type="project" value="InterPro"/>
</dbReference>
<dbReference type="SUPFAM" id="SSF52467">
    <property type="entry name" value="DHS-like NAD/FAD-binding domain"/>
    <property type="match status" value="1"/>
</dbReference>
<dbReference type="InterPro" id="IPR012001">
    <property type="entry name" value="Thiamin_PyroP_enz_TPP-bd_dom"/>
</dbReference>
<dbReference type="SUPFAM" id="SSF51604">
    <property type="entry name" value="Enolase C-terminal domain-like"/>
    <property type="match status" value="1"/>
</dbReference>
<protein>
    <submittedName>
        <fullName evidence="9">Protein PHYLLO, chloroplastic isoform X2</fullName>
    </submittedName>
</protein>
<dbReference type="NCBIfam" id="TIGR01927">
    <property type="entry name" value="menC_gam_Gplu"/>
    <property type="match status" value="1"/>
</dbReference>
<dbReference type="SUPFAM" id="SSF52518">
    <property type="entry name" value="Thiamin diphosphate-binding fold (THDP-binding)"/>
    <property type="match status" value="2"/>
</dbReference>
<dbReference type="Pfam" id="PF13378">
    <property type="entry name" value="MR_MLE_C"/>
    <property type="match status" value="1"/>
</dbReference>
<dbReference type="InterPro" id="IPR036849">
    <property type="entry name" value="Enolase-like_C_sf"/>
</dbReference>
<dbReference type="InterPro" id="IPR029061">
    <property type="entry name" value="THDP-binding"/>
</dbReference>
<accession>A0AAQ3Q2G7</accession>
<dbReference type="GO" id="GO:0046872">
    <property type="term" value="F:metal ion binding"/>
    <property type="evidence" value="ECO:0007669"/>
    <property type="project" value="UniProtKB-KW"/>
</dbReference>
<keyword evidence="5" id="KW-0786">Thiamine pyrophosphate</keyword>
<dbReference type="InterPro" id="IPR029058">
    <property type="entry name" value="AB_hydrolase_fold"/>
</dbReference>
<dbReference type="InterPro" id="IPR013342">
    <property type="entry name" value="Mandelate_racemase_C"/>
</dbReference>
<dbReference type="Gene3D" id="3.40.50.970">
    <property type="match status" value="2"/>
</dbReference>
<keyword evidence="10" id="KW-1185">Reference proteome</keyword>
<dbReference type="PANTHER" id="PTHR42916">
    <property type="entry name" value="2-SUCCINYL-5-ENOLPYRUVYL-6-HYDROXY-3-CYCLOHEXENE-1-CARBOXYLATE SYNTHASE"/>
    <property type="match status" value="1"/>
</dbReference>
<dbReference type="Gene3D" id="3.20.20.120">
    <property type="entry name" value="Enolase-like C-terminal domain"/>
    <property type="match status" value="1"/>
</dbReference>
<keyword evidence="1" id="KW-0474">Menaquinone biosynthesis</keyword>
<evidence type="ECO:0000256" key="7">
    <source>
        <dbReference type="ARBA" id="ARBA00023239"/>
    </source>
</evidence>
<dbReference type="GO" id="GO:0070204">
    <property type="term" value="F:2-succinyl-5-enolpyruvyl-6-hydroxy-3-cyclohexene-1-carboxylic-acid synthase activity"/>
    <property type="evidence" value="ECO:0007669"/>
    <property type="project" value="InterPro"/>
</dbReference>
<sequence>MMAVNFFRPFSSYSKPSLIFLPSYCFFSLPRRTLGKSGAKRLSRGRFDILRCCSDLDSQVNAVRVDRSGGLEIDADKITEMEDLDFPVDFCATRALPPALSLEEGFDKIKKAVEELKVNPPRLASGVLRFQVVVPPSIKALNWLCCQPWGLLVYPQFYLQSRESPDSSLNSYSIKGVLEACGIGAAVTVYGSSLTLHGFSLISRYLSIDSPLIRTYGFVGINCNEGSPLVDDRLDSFFFFIPQVEVNEYLGCSILAATLVWDDGMSYTFLDAIHTFELYFHQQMMHHIPNSSICDKFWMNHANGKLPFIGKEEDVQMVYMNAEVLHGIAPPSNSLQKKEVPTSCQFYFRNSLISSTGITMLKSSPGTKCIKDCANINAVWASLIVEECVRLGLTYFCIAPGSRSSPLAISACGHAHTTCFSCYDERSLAFHAVGYAKGSQKPAVVITSSGTAVSNLLPAVVEACHDFTPLILLTADRPPELQDAGANQSIDQVNHFGKFVRFFSLPAATDQVPVRMVLTTIDSAVHYATQVLCGPVHINCPFREPLDDSPKEWKIECLKGLDSWLSKDEPYTKYIKMQHLFTSSHYNGQVAEVVEVIQRAERGLLLIGAVRNEDEIFAASVLVTHLSWPVICDITSGLRLRRVLTPFSETESLFIDHMDHALLSDSVKNWAQPDVVVQIGSRITSKRISQLLEHCYPSSYILVDKHPSRHDPSHIVTHRIQSTITEFAHIIQKSHLPPQAGTWTTFLKALNLMVAQEITFQIHSECSLTEPYVAHIIGELLKNDGALFIGNSMLIRDADMYGRGWLSYKNPDNKMMSNLDKQFQGFRVVGNRGASGIDGLLSTAIGFAVGCNKQVLCLIGDVSFLHDTNGLAILNQRVKRKPITIVVINNHGGGIFSLLPIAKRANPDVLNKYFYTAHDISINNLCTAHSVKYLLVRTKTELQNALCESQQEQNDCVIEVESNIAGNTAFHSILNKFACQTANQTLDFLLGIPNSGSLNNGLSACKIQKVEYSLYRIQLCSQPTSSQLNDDIKQFFHEGFILKIYVDNDVAGLGEVAPIEIHAEDLLDVEEQLRFLVHKLQGSDISFIPLLKGSFSQWIWRTLGIPPSSLFPSVRCGMEMAIVNALAARQRSSFLDVISGRRNSSRETCMVSDGVDDLKHIEICALVDHSGSPKEVAGVVFQLVKEGFTTIKLKVARRGNPVEDVKVIQAIRQTVGYKVKIRADANRKWTYEEAMEFGSCVKCLDLQYIEEPVNREDEIVKFCDESGLPIALDETIDNLKGDFLHKLQNFIHPGIVAIVIKPSVVGGFENAALIAKWAQLHNKMAVVSSAFESSVSLSAYIQFAYYLEEQNAAISRIKGTALNADIAHGLGTYRWLKEDVTSRGLNICILPCTDKLVASVEDAQKFFQYIQMNKGSIQKNYSGEQIRSYQIKVDGDYFSCSFNLLEIGQNTSNMTVVYLHGFLGTSQDWISVMKGVSATAHCISIDLPGHGESQVQSSMDNRSKQGLDLSVESIADALLKLISGMTTGRVILVGYSMGARIALHMALKYKEQVAGAVIISGSPGLRDGTSKRIRAAQDEAKASFLVEHGLECFLDTWYSGNLWKSLRDHPHFSYIKKTRRRHKDIQGLARILSGLSIGKQLSLWDDLKHLQTPVLFIVGEKDTKFRSISQQMCAEIRTFAKADNQLQQNLFDTVVVPDCGHAVHLENPLPLINAVRKFLKLMEHR</sequence>
<dbReference type="InterPro" id="IPR022485">
    <property type="entry name" value="SHCHC_synthase_MenH"/>
</dbReference>
<organism evidence="9 10">
    <name type="scientific">Canna indica</name>
    <name type="common">Indian-shot</name>
    <dbReference type="NCBI Taxonomy" id="4628"/>
    <lineage>
        <taxon>Eukaryota</taxon>
        <taxon>Viridiplantae</taxon>
        <taxon>Streptophyta</taxon>
        <taxon>Embryophyta</taxon>
        <taxon>Tracheophyta</taxon>
        <taxon>Spermatophyta</taxon>
        <taxon>Magnoliopsida</taxon>
        <taxon>Liliopsida</taxon>
        <taxon>Zingiberales</taxon>
        <taxon>Cannaceae</taxon>
        <taxon>Canna</taxon>
    </lineage>
</organism>
<dbReference type="InterPro" id="IPR029035">
    <property type="entry name" value="DHS-like_NAD/FAD-binding_dom"/>
</dbReference>
<evidence type="ECO:0000313" key="9">
    <source>
        <dbReference type="EMBL" id="WOK95438.1"/>
    </source>
</evidence>
<dbReference type="InterPro" id="IPR004433">
    <property type="entry name" value="MenaQ_synth_MenD"/>
</dbReference>
<keyword evidence="7" id="KW-0456">Lyase</keyword>
<keyword evidence="4" id="KW-0460">Magnesium</keyword>
<proteinExistence type="inferred from homology"/>
<dbReference type="SFLD" id="SFLDG00180">
    <property type="entry name" value="muconate_cycloisomerase"/>
    <property type="match status" value="1"/>
</dbReference>
<dbReference type="Proteomes" id="UP001327560">
    <property type="component" value="Chromosome 1"/>
</dbReference>
<gene>
    <name evidence="9" type="ORF">Cni_G04145</name>
</gene>
<dbReference type="SUPFAM" id="SSF53474">
    <property type="entry name" value="alpha/beta-Hydrolases"/>
    <property type="match status" value="1"/>
</dbReference>
<evidence type="ECO:0000256" key="6">
    <source>
        <dbReference type="ARBA" id="ARBA00023211"/>
    </source>
</evidence>
<dbReference type="PROSITE" id="PS00909">
    <property type="entry name" value="MR_MLE_2"/>
    <property type="match status" value="1"/>
</dbReference>
<evidence type="ECO:0000256" key="5">
    <source>
        <dbReference type="ARBA" id="ARBA00023052"/>
    </source>
</evidence>
<dbReference type="CDD" id="cd07037">
    <property type="entry name" value="TPP_PYR_MenD"/>
    <property type="match status" value="1"/>
</dbReference>
<dbReference type="Gene3D" id="3.40.50.1220">
    <property type="entry name" value="TPP-binding domain"/>
    <property type="match status" value="1"/>
</dbReference>
<keyword evidence="6" id="KW-0464">Manganese</keyword>
<dbReference type="InterPro" id="IPR011766">
    <property type="entry name" value="TPP_enzyme_TPP-bd"/>
</dbReference>
<dbReference type="PANTHER" id="PTHR42916:SF1">
    <property type="entry name" value="PROTEIN PHYLLO, CHLOROPLASTIC"/>
    <property type="match status" value="1"/>
</dbReference>
<dbReference type="GO" id="GO:0009234">
    <property type="term" value="P:menaquinone biosynthetic process"/>
    <property type="evidence" value="ECO:0007669"/>
    <property type="project" value="UniProtKB-KW"/>
</dbReference>
<dbReference type="Pfam" id="PF16582">
    <property type="entry name" value="TPP_enzyme_M_2"/>
    <property type="match status" value="1"/>
</dbReference>
<dbReference type="Pfam" id="PF02776">
    <property type="entry name" value="TPP_enzyme_N"/>
    <property type="match status" value="1"/>
</dbReference>
<dbReference type="HAMAP" id="MF_01659">
    <property type="entry name" value="MenD"/>
    <property type="match status" value="1"/>
</dbReference>
<evidence type="ECO:0000256" key="1">
    <source>
        <dbReference type="ARBA" id="ARBA00022428"/>
    </source>
</evidence>
<dbReference type="SFLD" id="SFLDS00001">
    <property type="entry name" value="Enolase"/>
    <property type="match status" value="1"/>
</dbReference>
<dbReference type="Gene3D" id="3.30.390.10">
    <property type="entry name" value="Enolase-like, N-terminal domain"/>
    <property type="match status" value="1"/>
</dbReference>
<dbReference type="Gene3D" id="3.40.50.1820">
    <property type="entry name" value="alpha/beta hydrolase"/>
    <property type="match status" value="1"/>
</dbReference>
<dbReference type="EMBL" id="CP136890">
    <property type="protein sequence ID" value="WOK95438.1"/>
    <property type="molecule type" value="Genomic_DNA"/>
</dbReference>
<reference evidence="9 10" key="1">
    <citation type="submission" date="2023-10" db="EMBL/GenBank/DDBJ databases">
        <title>Chromosome-scale genome assembly provides insights into flower coloration mechanisms of Canna indica.</title>
        <authorList>
            <person name="Li C."/>
        </authorList>
    </citation>
    <scope>NUCLEOTIDE SEQUENCE [LARGE SCALE GENOMIC DNA]</scope>
    <source>
        <tissue evidence="9">Flower</tissue>
    </source>
</reference>
<dbReference type="InterPro" id="IPR032264">
    <property type="entry name" value="MenD_middle"/>
</dbReference>
<dbReference type="InterPro" id="IPR000073">
    <property type="entry name" value="AB_hydrolase_1"/>
</dbReference>